<keyword evidence="7" id="KW-1185">Reference proteome</keyword>
<gene>
    <name evidence="6" type="primary">lptC</name>
    <name evidence="6" type="ORF">VA613_03035</name>
</gene>
<dbReference type="Proteomes" id="UP001334732">
    <property type="component" value="Chromosome"/>
</dbReference>
<evidence type="ECO:0000256" key="5">
    <source>
        <dbReference type="ARBA" id="ARBA00023136"/>
    </source>
</evidence>
<proteinExistence type="predicted"/>
<dbReference type="InterPro" id="IPR026265">
    <property type="entry name" value="LptC"/>
</dbReference>
<name>A0ABZ1CKE9_9PROT</name>
<evidence type="ECO:0000256" key="1">
    <source>
        <dbReference type="ARBA" id="ARBA00022475"/>
    </source>
</evidence>
<keyword evidence="3" id="KW-0812">Transmembrane</keyword>
<dbReference type="InterPro" id="IPR010664">
    <property type="entry name" value="LipoPS_assembly_LptC-rel"/>
</dbReference>
<dbReference type="Pfam" id="PF06835">
    <property type="entry name" value="LptC"/>
    <property type="match status" value="1"/>
</dbReference>
<dbReference type="InterPro" id="IPR052363">
    <property type="entry name" value="LPS_export_LptC"/>
</dbReference>
<protein>
    <submittedName>
        <fullName evidence="6">LPS export ABC transporter periplasmic protein LptC</fullName>
    </submittedName>
</protein>
<dbReference type="PANTHER" id="PTHR37481">
    <property type="entry name" value="LIPOPOLYSACCHARIDE EXPORT SYSTEM PROTEIN LPTC"/>
    <property type="match status" value="1"/>
</dbReference>
<evidence type="ECO:0000256" key="3">
    <source>
        <dbReference type="ARBA" id="ARBA00022692"/>
    </source>
</evidence>
<organism evidence="6 7">
    <name type="scientific">Thiobacillus sedimenti</name>
    <dbReference type="NCBI Taxonomy" id="3110231"/>
    <lineage>
        <taxon>Bacteria</taxon>
        <taxon>Pseudomonadati</taxon>
        <taxon>Pseudomonadota</taxon>
        <taxon>Betaproteobacteria</taxon>
        <taxon>Nitrosomonadales</taxon>
        <taxon>Thiobacillaceae</taxon>
        <taxon>Thiobacillus</taxon>
    </lineage>
</organism>
<evidence type="ECO:0000256" key="2">
    <source>
        <dbReference type="ARBA" id="ARBA00022519"/>
    </source>
</evidence>
<sequence>MISRGTLWLPLAILLLLGILSFWIDRLVETPGNGNAPTRSDPEGIMENFDAMRTDATGKPHYRLSAKRLRHYANSKRTELESPRFVQLDEQSGDVTAVSREATVSPDGNEVELRGDVQVERAARPGQSRMTLRSARLLVYPDRDELRSPGPVEIHDDTLDLRASAMAYDARQRVLRLTGRVHARYISGKG</sequence>
<dbReference type="EMBL" id="CP141769">
    <property type="protein sequence ID" value="WRS39855.1"/>
    <property type="molecule type" value="Genomic_DNA"/>
</dbReference>
<keyword evidence="2" id="KW-0997">Cell inner membrane</keyword>
<dbReference type="RefSeq" id="WP_324780387.1">
    <property type="nucleotide sequence ID" value="NZ_CP141769.1"/>
</dbReference>
<evidence type="ECO:0000313" key="7">
    <source>
        <dbReference type="Proteomes" id="UP001334732"/>
    </source>
</evidence>
<dbReference type="NCBIfam" id="TIGR04409">
    <property type="entry name" value="LptC_YrbK"/>
    <property type="match status" value="1"/>
</dbReference>
<keyword evidence="1" id="KW-1003">Cell membrane</keyword>
<accession>A0ABZ1CKE9</accession>
<keyword evidence="5" id="KW-0472">Membrane</keyword>
<keyword evidence="4" id="KW-1133">Transmembrane helix</keyword>
<evidence type="ECO:0000313" key="6">
    <source>
        <dbReference type="EMBL" id="WRS39855.1"/>
    </source>
</evidence>
<dbReference type="Gene3D" id="2.60.450.10">
    <property type="entry name" value="Lipopolysaccharide (LPS) transport protein A like domain"/>
    <property type="match status" value="1"/>
</dbReference>
<reference evidence="6 7" key="1">
    <citation type="submission" date="2023-12" db="EMBL/GenBank/DDBJ databases">
        <title>Thiobacillus sedimentum sp. nov., a chemolithoautotrophic sulfur-oxidizing bacterium isolated from freshwater sediment.</title>
        <authorList>
            <person name="Luo J."/>
            <person name="Dai C."/>
        </authorList>
    </citation>
    <scope>NUCLEOTIDE SEQUENCE [LARGE SCALE GENOMIC DNA]</scope>
    <source>
        <strain evidence="6 7">SCUT-2</strain>
    </source>
</reference>
<dbReference type="PANTHER" id="PTHR37481:SF1">
    <property type="entry name" value="LIPOPOLYSACCHARIDE EXPORT SYSTEM PROTEIN LPTC"/>
    <property type="match status" value="1"/>
</dbReference>
<evidence type="ECO:0000256" key="4">
    <source>
        <dbReference type="ARBA" id="ARBA00022989"/>
    </source>
</evidence>